<comment type="pathway">
    <text evidence="1">Polyol metabolism; glycerol fermentation; glycerone phosphate from glycerol (oxidative route): step 2/2.</text>
</comment>
<evidence type="ECO:0000313" key="20">
    <source>
        <dbReference type="EMBL" id="PAV92316.1"/>
    </source>
</evidence>
<accession>A0A2A2M1I7</accession>
<dbReference type="FunFam" id="3.30.1180.20:FF:000001">
    <property type="entry name" value="Dihydroxyacetone kinase 1"/>
    <property type="match status" value="1"/>
</dbReference>
<evidence type="ECO:0000313" key="21">
    <source>
        <dbReference type="Proteomes" id="UP000218231"/>
    </source>
</evidence>
<dbReference type="PROSITE" id="PS51480">
    <property type="entry name" value="DHAL"/>
    <property type="match status" value="1"/>
</dbReference>
<keyword evidence="9" id="KW-0418">Kinase</keyword>
<dbReference type="EC" id="2.7.1.29" evidence="3"/>
<protein>
    <recommendedName>
        <fullName evidence="6">Triokinase/FMN cyclase</fullName>
        <ecNumber evidence="4">2.7.1.28</ecNumber>
        <ecNumber evidence="3">2.7.1.29</ecNumber>
        <ecNumber evidence="5">4.6.1.15</ecNumber>
    </recommendedName>
    <alternativeName>
        <fullName evidence="12">Bifunctional ATP-dependent dihydroxyacetone kinase/FAD-AMP lyase (cyclizing)</fullName>
    </alternativeName>
</protein>
<dbReference type="InterPro" id="IPR004006">
    <property type="entry name" value="DhaK_dom"/>
</dbReference>
<evidence type="ECO:0000256" key="16">
    <source>
        <dbReference type="ARBA" id="ARBA00048526"/>
    </source>
</evidence>
<evidence type="ECO:0000256" key="11">
    <source>
        <dbReference type="ARBA" id="ARBA00023285"/>
    </source>
</evidence>
<gene>
    <name evidence="20" type="ORF">WR25_19532</name>
</gene>
<proteinExistence type="inferred from homology"/>
<dbReference type="OrthoDB" id="1724672at2759"/>
<dbReference type="GO" id="GO:0005829">
    <property type="term" value="C:cytosol"/>
    <property type="evidence" value="ECO:0007669"/>
    <property type="project" value="TreeGrafter"/>
</dbReference>
<evidence type="ECO:0000256" key="6">
    <source>
        <dbReference type="ARBA" id="ARBA00018932"/>
    </source>
</evidence>
<dbReference type="GO" id="GO:0004371">
    <property type="term" value="F:glycerone kinase activity"/>
    <property type="evidence" value="ECO:0007669"/>
    <property type="project" value="UniProtKB-EC"/>
</dbReference>
<comment type="function">
    <text evidence="13">Catalyzes both the phosphorylation of dihydroxyacetone and of glyceraldehyde, and the splitting of ribonucleoside diphosphate-X compounds among which FAD is the best substrate. Represses IFIH1-mediated cellular antiviral response.</text>
</comment>
<comment type="catalytic activity">
    <reaction evidence="15">
        <text>D-glyceraldehyde + ATP = D-glyceraldehyde 3-phosphate + ADP + H(+)</text>
        <dbReference type="Rhea" id="RHEA:13941"/>
        <dbReference type="ChEBI" id="CHEBI:15378"/>
        <dbReference type="ChEBI" id="CHEBI:17378"/>
        <dbReference type="ChEBI" id="CHEBI:30616"/>
        <dbReference type="ChEBI" id="CHEBI:59776"/>
        <dbReference type="ChEBI" id="CHEBI:456216"/>
        <dbReference type="EC" id="2.7.1.28"/>
    </reaction>
</comment>
<evidence type="ECO:0000256" key="17">
    <source>
        <dbReference type="ARBA" id="ARBA00048898"/>
    </source>
</evidence>
<dbReference type="EC" id="2.7.1.28" evidence="4"/>
<dbReference type="GO" id="GO:0019563">
    <property type="term" value="P:glycerol catabolic process"/>
    <property type="evidence" value="ECO:0007669"/>
    <property type="project" value="TreeGrafter"/>
</dbReference>
<feature type="domain" description="DhaK" evidence="19">
    <location>
        <begin position="1"/>
        <end position="156"/>
    </location>
</feature>
<feature type="domain" description="DhaL" evidence="18">
    <location>
        <begin position="196"/>
        <end position="386"/>
    </location>
</feature>
<evidence type="ECO:0000256" key="3">
    <source>
        <dbReference type="ARBA" id="ARBA00012107"/>
    </source>
</evidence>
<dbReference type="GO" id="GO:0034012">
    <property type="term" value="F:FAD-AMP lyase (cyclizing) activity"/>
    <property type="evidence" value="ECO:0007669"/>
    <property type="project" value="UniProtKB-EC"/>
</dbReference>
<comment type="catalytic activity">
    <reaction evidence="16">
        <text>FAD = riboflavin cyclic-4',5'-phosphate + AMP + H(+)</text>
        <dbReference type="Rhea" id="RHEA:13729"/>
        <dbReference type="ChEBI" id="CHEBI:15378"/>
        <dbReference type="ChEBI" id="CHEBI:57692"/>
        <dbReference type="ChEBI" id="CHEBI:76202"/>
        <dbReference type="ChEBI" id="CHEBI:456215"/>
        <dbReference type="EC" id="4.6.1.15"/>
    </reaction>
</comment>
<dbReference type="GO" id="GO:0005524">
    <property type="term" value="F:ATP binding"/>
    <property type="evidence" value="ECO:0007669"/>
    <property type="project" value="UniProtKB-KW"/>
</dbReference>
<dbReference type="PROSITE" id="PS51481">
    <property type="entry name" value="DHAK"/>
    <property type="match status" value="1"/>
</dbReference>
<keyword evidence="21" id="KW-1185">Reference proteome</keyword>
<evidence type="ECO:0000259" key="18">
    <source>
        <dbReference type="PROSITE" id="PS51480"/>
    </source>
</evidence>
<comment type="catalytic activity">
    <reaction evidence="17">
        <text>dihydroxyacetone + ATP = dihydroxyacetone phosphate + ADP + H(+)</text>
        <dbReference type="Rhea" id="RHEA:15773"/>
        <dbReference type="ChEBI" id="CHEBI:15378"/>
        <dbReference type="ChEBI" id="CHEBI:16016"/>
        <dbReference type="ChEBI" id="CHEBI:30616"/>
        <dbReference type="ChEBI" id="CHEBI:57642"/>
        <dbReference type="ChEBI" id="CHEBI:456216"/>
        <dbReference type="EC" id="2.7.1.29"/>
    </reaction>
</comment>
<evidence type="ECO:0000256" key="4">
    <source>
        <dbReference type="ARBA" id="ARBA00012110"/>
    </source>
</evidence>
<evidence type="ECO:0000256" key="7">
    <source>
        <dbReference type="ARBA" id="ARBA00022679"/>
    </source>
</evidence>
<evidence type="ECO:0000256" key="8">
    <source>
        <dbReference type="ARBA" id="ARBA00022741"/>
    </source>
</evidence>
<evidence type="ECO:0000256" key="15">
    <source>
        <dbReference type="ARBA" id="ARBA00047974"/>
    </source>
</evidence>
<dbReference type="Gene3D" id="3.30.1180.20">
    <property type="entry name" value="Dihydroxyacetone kinase, domain 2"/>
    <property type="match status" value="1"/>
</dbReference>
<sequence length="390" mass="43003">MKQLLFKPYYFAGTFGVSLYPCSLPGKGPMFRLEEDEMEVGLGIHGESGRRRESAKSAREVATDLMKDISECLRLKKDEPICVLLNNLGSVSQLEMNILAAEIIQWARNAEFVIKRFYSGTFLTSLDGHGISITILRVYDENLLAYLDAPTNAPAWRPSTVTEVDYTKLDLKTKEEEKQVKETDEMKDANPTADGNLVERMMESVCEEMKKREDELNRLDGAAGDADCGSTFASAAKAIYNAKDKLDFAHPYRLLRQVSEIFEESVGGTSGAIYALMLSTASTEFKESVSKESCISALKQANEAVQKYGGARPGDRSMVDALNAACQSLKEEGNWLKAVEDAMRAAEETAGQRANVGRASYTSEQVQSEPDAGAKAVAYWLEALWKAVSK</sequence>
<evidence type="ECO:0000256" key="13">
    <source>
        <dbReference type="ARBA" id="ARBA00045490"/>
    </source>
</evidence>
<dbReference type="SMART" id="SM01120">
    <property type="entry name" value="Dak2"/>
    <property type="match status" value="1"/>
</dbReference>
<dbReference type="GO" id="GO:0050354">
    <property type="term" value="F:triokinase activity"/>
    <property type="evidence" value="ECO:0007669"/>
    <property type="project" value="UniProtKB-EC"/>
</dbReference>
<dbReference type="InterPro" id="IPR036117">
    <property type="entry name" value="DhaL_dom_sf"/>
</dbReference>
<evidence type="ECO:0000259" key="19">
    <source>
        <dbReference type="PROSITE" id="PS51481"/>
    </source>
</evidence>
<dbReference type="Gene3D" id="1.25.40.340">
    <property type="match status" value="1"/>
</dbReference>
<organism evidence="20 21">
    <name type="scientific">Diploscapter pachys</name>
    <dbReference type="NCBI Taxonomy" id="2018661"/>
    <lineage>
        <taxon>Eukaryota</taxon>
        <taxon>Metazoa</taxon>
        <taxon>Ecdysozoa</taxon>
        <taxon>Nematoda</taxon>
        <taxon>Chromadorea</taxon>
        <taxon>Rhabditida</taxon>
        <taxon>Rhabditina</taxon>
        <taxon>Rhabditomorpha</taxon>
        <taxon>Rhabditoidea</taxon>
        <taxon>Rhabditidae</taxon>
        <taxon>Diploscapter</taxon>
    </lineage>
</organism>
<dbReference type="SUPFAM" id="SSF82549">
    <property type="entry name" value="DAK1/DegV-like"/>
    <property type="match status" value="1"/>
</dbReference>
<dbReference type="EMBL" id="LIAE01006240">
    <property type="protein sequence ID" value="PAV92316.1"/>
    <property type="molecule type" value="Genomic_DNA"/>
</dbReference>
<evidence type="ECO:0000256" key="1">
    <source>
        <dbReference type="ARBA" id="ARBA00004778"/>
    </source>
</evidence>
<dbReference type="PANTHER" id="PTHR28629">
    <property type="entry name" value="TRIOKINASE/FMN CYCLASE"/>
    <property type="match status" value="1"/>
</dbReference>
<keyword evidence="11" id="KW-0170">Cobalt</keyword>
<dbReference type="STRING" id="2018661.A0A2A2M1I7"/>
<evidence type="ECO:0000256" key="9">
    <source>
        <dbReference type="ARBA" id="ARBA00022777"/>
    </source>
</evidence>
<comment type="subunit">
    <text evidence="14">Homodimer. Interacts with IFIH1 (via the CARD domains), the interaction is inhibited by viral infection.</text>
</comment>
<keyword evidence="10" id="KW-0067">ATP-binding</keyword>
<dbReference type="Pfam" id="PF02733">
    <property type="entry name" value="Dak1"/>
    <property type="match status" value="1"/>
</dbReference>
<dbReference type="PANTHER" id="PTHR28629:SF4">
    <property type="entry name" value="TRIOKINASE_FMN CYCLASE"/>
    <property type="match status" value="1"/>
</dbReference>
<dbReference type="InterPro" id="IPR004007">
    <property type="entry name" value="DhaL_dom"/>
</dbReference>
<name>A0A2A2M1I7_9BILA</name>
<dbReference type="EC" id="4.6.1.15" evidence="5"/>
<evidence type="ECO:0000256" key="10">
    <source>
        <dbReference type="ARBA" id="ARBA00022840"/>
    </source>
</evidence>
<evidence type="ECO:0000256" key="12">
    <source>
        <dbReference type="ARBA" id="ARBA00032426"/>
    </source>
</evidence>
<evidence type="ECO:0000256" key="5">
    <source>
        <dbReference type="ARBA" id="ARBA00012578"/>
    </source>
</evidence>
<dbReference type="InterPro" id="IPR050861">
    <property type="entry name" value="Dihydroxyacetone_Kinase"/>
</dbReference>
<dbReference type="Proteomes" id="UP000218231">
    <property type="component" value="Unassembled WGS sequence"/>
</dbReference>
<dbReference type="FunFam" id="1.25.40.340:FF:000001">
    <property type="entry name" value="Dihydroxyacetone kinase 1"/>
    <property type="match status" value="1"/>
</dbReference>
<dbReference type="Pfam" id="PF02734">
    <property type="entry name" value="Dak2"/>
    <property type="match status" value="1"/>
</dbReference>
<reference evidence="20 21" key="1">
    <citation type="journal article" date="2017" name="Curr. Biol.">
        <title>Genome architecture and evolution of a unichromosomal asexual nematode.</title>
        <authorList>
            <person name="Fradin H."/>
            <person name="Zegar C."/>
            <person name="Gutwein M."/>
            <person name="Lucas J."/>
            <person name="Kovtun M."/>
            <person name="Corcoran D."/>
            <person name="Baugh L.R."/>
            <person name="Kiontke K."/>
            <person name="Gunsalus K."/>
            <person name="Fitch D.H."/>
            <person name="Piano F."/>
        </authorList>
    </citation>
    <scope>NUCLEOTIDE SEQUENCE [LARGE SCALE GENOMIC DNA]</scope>
    <source>
        <strain evidence="20">PF1309</strain>
    </source>
</reference>
<keyword evidence="8" id="KW-0547">Nucleotide-binding</keyword>
<comment type="similarity">
    <text evidence="2">Belongs to the dihydroxyacetone kinase (DAK) family.</text>
</comment>
<evidence type="ECO:0000256" key="14">
    <source>
        <dbReference type="ARBA" id="ARBA00046681"/>
    </source>
</evidence>
<dbReference type="SUPFAM" id="SSF101473">
    <property type="entry name" value="DhaL-like"/>
    <property type="match status" value="1"/>
</dbReference>
<keyword evidence="7" id="KW-0808">Transferase</keyword>
<comment type="caution">
    <text evidence="20">The sequence shown here is derived from an EMBL/GenBank/DDBJ whole genome shotgun (WGS) entry which is preliminary data.</text>
</comment>
<evidence type="ECO:0000256" key="2">
    <source>
        <dbReference type="ARBA" id="ARBA00008757"/>
    </source>
</evidence>
<dbReference type="AlphaFoldDB" id="A0A2A2M1I7"/>